<keyword evidence="10" id="KW-1185">Reference proteome</keyword>
<organism evidence="9 10">
    <name type="scientific">Rhodococcus qingshengii JCM 15477</name>
    <dbReference type="NCBI Taxonomy" id="1303681"/>
    <lineage>
        <taxon>Bacteria</taxon>
        <taxon>Bacillati</taxon>
        <taxon>Actinomycetota</taxon>
        <taxon>Actinomycetes</taxon>
        <taxon>Mycobacteriales</taxon>
        <taxon>Nocardiaceae</taxon>
        <taxon>Rhodococcus</taxon>
        <taxon>Rhodococcus erythropolis group</taxon>
    </lineage>
</organism>
<evidence type="ECO:0000313" key="9">
    <source>
        <dbReference type="EMBL" id="UPU42952.1"/>
    </source>
</evidence>
<keyword evidence="6 7" id="KW-0472">Membrane</keyword>
<feature type="domain" description="Phosphatidic acid phosphatase type 2/haloperoxidase" evidence="8">
    <location>
        <begin position="48"/>
        <end position="158"/>
    </location>
</feature>
<dbReference type="SUPFAM" id="SSF48317">
    <property type="entry name" value="Acid phosphatase/Vanadium-dependent haloperoxidase"/>
    <property type="match status" value="1"/>
</dbReference>
<dbReference type="RefSeq" id="WP_248671217.1">
    <property type="nucleotide sequence ID" value="NZ_CP096563.1"/>
</dbReference>
<dbReference type="Proteomes" id="UP000831484">
    <property type="component" value="Chromosome"/>
</dbReference>
<reference evidence="10" key="1">
    <citation type="journal article" date="2022" name="Environ. Microbiol.">
        <title>Functional analysis, diversity, and distribution of carbendazim hydrolases MheI and CbmA, responsible for the initial step in carbendazim degradation.</title>
        <authorList>
            <person name="Zhang M."/>
            <person name="Bai X."/>
            <person name="Li Q."/>
            <person name="Zhang L."/>
            <person name="Zhu Q."/>
            <person name="Gao S."/>
            <person name="Ke Z."/>
            <person name="Jiang M."/>
            <person name="Hu J."/>
            <person name="Qiu J."/>
            <person name="Hong Q."/>
        </authorList>
    </citation>
    <scope>NUCLEOTIDE SEQUENCE [LARGE SCALE GENOMIC DNA]</scope>
    <source>
        <strain evidence="10">djl-6</strain>
    </source>
</reference>
<evidence type="ECO:0000256" key="2">
    <source>
        <dbReference type="ARBA" id="ARBA00022475"/>
    </source>
</evidence>
<dbReference type="PANTHER" id="PTHR14969:SF62">
    <property type="entry name" value="DECAPRENYLPHOSPHORYL-5-PHOSPHORIBOSE PHOSPHATASE RV3807C-RELATED"/>
    <property type="match status" value="1"/>
</dbReference>
<dbReference type="Gene3D" id="1.20.144.10">
    <property type="entry name" value="Phosphatidic acid phosphatase type 2/haloperoxidase"/>
    <property type="match status" value="1"/>
</dbReference>
<keyword evidence="5 7" id="KW-1133">Transmembrane helix</keyword>
<dbReference type="AlphaFoldDB" id="A0AB38RCK5"/>
<evidence type="ECO:0000256" key="4">
    <source>
        <dbReference type="ARBA" id="ARBA00022801"/>
    </source>
</evidence>
<evidence type="ECO:0000256" key="7">
    <source>
        <dbReference type="SAM" id="Phobius"/>
    </source>
</evidence>
<evidence type="ECO:0000256" key="5">
    <source>
        <dbReference type="ARBA" id="ARBA00022989"/>
    </source>
</evidence>
<sequence length="226" mass="23724">MTTFARDTPWLNTPMVDYSSAGMVLFAVLILTAWWIGRRSAPSVMAAAIGVPIAAVSAYLVNDGIKWLVSEQRPCYALPGTFLLEPCPPIDDYSFPSNHAAVAAAMAAAFFLVDRRLGLVTTAAAVIMGFSRVYVGAHYPHDVAVGLLVGAVVGTVTVIAVSRYGTTLVKRLSQGPVRPLLTSLSAAMKFCPETATKLPAGGHETCPVAVMGSARHDVVCLTGSDG</sequence>
<dbReference type="SMART" id="SM00014">
    <property type="entry name" value="acidPPc"/>
    <property type="match status" value="1"/>
</dbReference>
<evidence type="ECO:0000256" key="6">
    <source>
        <dbReference type="ARBA" id="ARBA00023136"/>
    </source>
</evidence>
<keyword evidence="4" id="KW-0378">Hydrolase</keyword>
<feature type="transmembrane region" description="Helical" evidence="7">
    <location>
        <begin position="143"/>
        <end position="161"/>
    </location>
</feature>
<keyword evidence="2" id="KW-1003">Cell membrane</keyword>
<keyword evidence="3 7" id="KW-0812">Transmembrane</keyword>
<name>A0AB38RCK5_RHOSG</name>
<feature type="transmembrane region" description="Helical" evidence="7">
    <location>
        <begin position="44"/>
        <end position="61"/>
    </location>
</feature>
<feature type="transmembrane region" description="Helical" evidence="7">
    <location>
        <begin position="119"/>
        <end position="137"/>
    </location>
</feature>
<evidence type="ECO:0000313" key="10">
    <source>
        <dbReference type="Proteomes" id="UP000831484"/>
    </source>
</evidence>
<dbReference type="GO" id="GO:0005886">
    <property type="term" value="C:plasma membrane"/>
    <property type="evidence" value="ECO:0007669"/>
    <property type="project" value="UniProtKB-SubCell"/>
</dbReference>
<dbReference type="PANTHER" id="PTHR14969">
    <property type="entry name" value="SPHINGOSINE-1-PHOSPHATE PHOSPHOHYDROLASE"/>
    <property type="match status" value="1"/>
</dbReference>
<feature type="transmembrane region" description="Helical" evidence="7">
    <location>
        <begin position="93"/>
        <end position="112"/>
    </location>
</feature>
<dbReference type="InterPro" id="IPR000326">
    <property type="entry name" value="PAP2/HPO"/>
</dbReference>
<dbReference type="EMBL" id="CP096563">
    <property type="protein sequence ID" value="UPU42952.1"/>
    <property type="molecule type" value="Genomic_DNA"/>
</dbReference>
<accession>A0AB38RCK5</accession>
<evidence type="ECO:0000259" key="8">
    <source>
        <dbReference type="SMART" id="SM00014"/>
    </source>
</evidence>
<feature type="transmembrane region" description="Helical" evidence="7">
    <location>
        <begin position="20"/>
        <end position="37"/>
    </location>
</feature>
<dbReference type="InterPro" id="IPR036938">
    <property type="entry name" value="PAP2/HPO_sf"/>
</dbReference>
<evidence type="ECO:0000256" key="3">
    <source>
        <dbReference type="ARBA" id="ARBA00022692"/>
    </source>
</evidence>
<gene>
    <name evidence="9" type="ORF">M0639_28650</name>
</gene>
<protein>
    <submittedName>
        <fullName evidence="9">Phosphatase PAP2 family protein</fullName>
    </submittedName>
</protein>
<dbReference type="GO" id="GO:0016787">
    <property type="term" value="F:hydrolase activity"/>
    <property type="evidence" value="ECO:0007669"/>
    <property type="project" value="UniProtKB-KW"/>
</dbReference>
<comment type="subcellular location">
    <subcellularLocation>
        <location evidence="1">Cell membrane</location>
        <topology evidence="1">Multi-pass membrane protein</topology>
    </subcellularLocation>
</comment>
<evidence type="ECO:0000256" key="1">
    <source>
        <dbReference type="ARBA" id="ARBA00004651"/>
    </source>
</evidence>
<proteinExistence type="predicted"/>
<dbReference type="Pfam" id="PF01569">
    <property type="entry name" value="PAP2"/>
    <property type="match status" value="1"/>
</dbReference>